<dbReference type="Pfam" id="PF02321">
    <property type="entry name" value="OEP"/>
    <property type="match status" value="1"/>
</dbReference>
<evidence type="ECO:0000313" key="4">
    <source>
        <dbReference type="EMBL" id="SCY70776.1"/>
    </source>
</evidence>
<evidence type="ECO:0000313" key="5">
    <source>
        <dbReference type="Proteomes" id="UP000198870"/>
    </source>
</evidence>
<dbReference type="STRING" id="419481.SAMN05216233_11795"/>
<gene>
    <name evidence="4" type="ORF">SAMN05216233_11795</name>
</gene>
<dbReference type="Gene3D" id="1.20.1600.10">
    <property type="entry name" value="Outer membrane efflux proteins (OEP)"/>
    <property type="match status" value="1"/>
</dbReference>
<feature type="compositionally biased region" description="Polar residues" evidence="2">
    <location>
        <begin position="435"/>
        <end position="449"/>
    </location>
</feature>
<feature type="chain" id="PRO_5011443127" evidence="3">
    <location>
        <begin position="23"/>
        <end position="449"/>
    </location>
</feature>
<evidence type="ECO:0000256" key="2">
    <source>
        <dbReference type="SAM" id="MobiDB-lite"/>
    </source>
</evidence>
<keyword evidence="5" id="KW-1185">Reference proteome</keyword>
<dbReference type="SUPFAM" id="SSF56954">
    <property type="entry name" value="Outer membrane efflux proteins (OEP)"/>
    <property type="match status" value="1"/>
</dbReference>
<protein>
    <submittedName>
        <fullName evidence="4">Outer membrane protein TolC</fullName>
    </submittedName>
</protein>
<keyword evidence="3" id="KW-0732">Signal</keyword>
<dbReference type="Proteomes" id="UP000198870">
    <property type="component" value="Unassembled WGS sequence"/>
</dbReference>
<dbReference type="PANTHER" id="PTHR30203">
    <property type="entry name" value="OUTER MEMBRANE CATION EFFLUX PROTEIN"/>
    <property type="match status" value="1"/>
</dbReference>
<reference evidence="4 5" key="1">
    <citation type="submission" date="2016-10" db="EMBL/GenBank/DDBJ databases">
        <authorList>
            <person name="de Groot N.N."/>
        </authorList>
    </citation>
    <scope>NUCLEOTIDE SEQUENCE [LARGE SCALE GENOMIC DNA]</scope>
    <source>
        <strain evidence="4 5">AA1</strain>
    </source>
</reference>
<feature type="region of interest" description="Disordered" evidence="2">
    <location>
        <begin position="428"/>
        <end position="449"/>
    </location>
</feature>
<comment type="similarity">
    <text evidence="1">Belongs to the outer membrane factor (OMF) (TC 1.B.17) family.</text>
</comment>
<dbReference type="InterPro" id="IPR003423">
    <property type="entry name" value="OMP_efflux"/>
</dbReference>
<dbReference type="PANTHER" id="PTHR30203:SF24">
    <property type="entry name" value="BLR4935 PROTEIN"/>
    <property type="match status" value="1"/>
</dbReference>
<evidence type="ECO:0000256" key="1">
    <source>
        <dbReference type="ARBA" id="ARBA00007613"/>
    </source>
</evidence>
<dbReference type="InterPro" id="IPR010131">
    <property type="entry name" value="MdtP/NodT-like"/>
</dbReference>
<proteinExistence type="inferred from homology"/>
<dbReference type="AlphaFoldDB" id="A0A1G5I411"/>
<name>A0A1G5I411_9BACT</name>
<evidence type="ECO:0000256" key="3">
    <source>
        <dbReference type="SAM" id="SignalP"/>
    </source>
</evidence>
<dbReference type="GO" id="GO:0015562">
    <property type="term" value="F:efflux transmembrane transporter activity"/>
    <property type="evidence" value="ECO:0007669"/>
    <property type="project" value="InterPro"/>
</dbReference>
<organism evidence="4 5">
    <name type="scientific">Desulfoluna spongiiphila</name>
    <dbReference type="NCBI Taxonomy" id="419481"/>
    <lineage>
        <taxon>Bacteria</taxon>
        <taxon>Pseudomonadati</taxon>
        <taxon>Thermodesulfobacteriota</taxon>
        <taxon>Desulfobacteria</taxon>
        <taxon>Desulfobacterales</taxon>
        <taxon>Desulfolunaceae</taxon>
        <taxon>Desulfoluna</taxon>
    </lineage>
</organism>
<accession>A0A1G5I411</accession>
<dbReference type="EMBL" id="FMUX01000017">
    <property type="protein sequence ID" value="SCY70776.1"/>
    <property type="molecule type" value="Genomic_DNA"/>
</dbReference>
<sequence length="449" mass="49455">MMMKTAITAMCLLIWAITPAMGWEGEESLAELVLEAMENNAEIRADREVVQGLLDASEYAGALPNPKIGVGLLNVPTGSFDLDQEAMTQKQISVTQRLPWPGKRGLAAESRLLAARRAEAGLKAKALALQREVAGAYYELWFVTESLHLNGELYDLVNQLIHASASRYGAGREVQQAVLTGELELSGLTNERLALDGKRRGLEIRINRLLQRDAHLPVSPETGLALPQLRLSTSWMAQAEKGNPRLEVLKHDVALSRVSLSLAEKESMPDVDVKLAYGQREDDPMGNNRDDFVSLSASFPVPVWKSRREDRLVASRRATERAALLNYEGYRLELPHLIDGVATQMATAVERHEFYNRDLVPRARQLSQALVSRYEVGGSSYTDMIEAAMAAMRAELTARQYLRDALLAEVKLMELAGGTFPGVAPLMHAGAENVPSDSDPTRTKSNQGE</sequence>
<feature type="signal peptide" evidence="3">
    <location>
        <begin position="1"/>
        <end position="22"/>
    </location>
</feature>